<dbReference type="SUPFAM" id="SSF53756">
    <property type="entry name" value="UDP-Glycosyltransferase/glycogen phosphorylase"/>
    <property type="match status" value="1"/>
</dbReference>
<evidence type="ECO:0000256" key="3">
    <source>
        <dbReference type="ARBA" id="ARBA00022679"/>
    </source>
</evidence>
<keyword evidence="2" id="KW-0328">Glycosyltransferase</keyword>
<organism evidence="5 6">
    <name type="scientific">Asticcacaulis endophyticus</name>
    <dbReference type="NCBI Taxonomy" id="1395890"/>
    <lineage>
        <taxon>Bacteria</taxon>
        <taxon>Pseudomonadati</taxon>
        <taxon>Pseudomonadota</taxon>
        <taxon>Alphaproteobacteria</taxon>
        <taxon>Caulobacterales</taxon>
        <taxon>Caulobacteraceae</taxon>
        <taxon>Asticcacaulis</taxon>
    </lineage>
</organism>
<comment type="caution">
    <text evidence="5">The sequence shown here is derived from an EMBL/GenBank/DDBJ whole genome shotgun (WGS) entry which is preliminary data.</text>
</comment>
<evidence type="ECO:0000313" key="6">
    <source>
        <dbReference type="Proteomes" id="UP000662572"/>
    </source>
</evidence>
<evidence type="ECO:0000259" key="4">
    <source>
        <dbReference type="Pfam" id="PF00534"/>
    </source>
</evidence>
<gene>
    <name evidence="5" type="ORF">GCM10011273_09570</name>
</gene>
<comment type="similarity">
    <text evidence="1">Belongs to the glycosyltransferase group 1 family. Glycosyltransferase 4 subfamily.</text>
</comment>
<dbReference type="PANTHER" id="PTHR12526:SF640">
    <property type="entry name" value="COLANIC ACID BIOSYNTHESIS GLYCOSYLTRANSFERASE WCAL-RELATED"/>
    <property type="match status" value="1"/>
</dbReference>
<dbReference type="PANTHER" id="PTHR12526">
    <property type="entry name" value="GLYCOSYLTRANSFERASE"/>
    <property type="match status" value="1"/>
</dbReference>
<keyword evidence="3" id="KW-0808">Transferase</keyword>
<dbReference type="GO" id="GO:0016757">
    <property type="term" value="F:glycosyltransferase activity"/>
    <property type="evidence" value="ECO:0007669"/>
    <property type="project" value="UniProtKB-KW"/>
</dbReference>
<dbReference type="InterPro" id="IPR001296">
    <property type="entry name" value="Glyco_trans_1"/>
</dbReference>
<evidence type="ECO:0000313" key="5">
    <source>
        <dbReference type="EMBL" id="GGZ26180.1"/>
    </source>
</evidence>
<protein>
    <recommendedName>
        <fullName evidence="4">Glycosyl transferase family 1 domain-containing protein</fullName>
    </recommendedName>
</protein>
<evidence type="ECO:0000256" key="1">
    <source>
        <dbReference type="ARBA" id="ARBA00009481"/>
    </source>
</evidence>
<dbReference type="CDD" id="cd03801">
    <property type="entry name" value="GT4_PimA-like"/>
    <property type="match status" value="1"/>
</dbReference>
<dbReference type="Pfam" id="PF00534">
    <property type="entry name" value="Glycos_transf_1"/>
    <property type="match status" value="1"/>
</dbReference>
<accession>A0A918UQ86</accession>
<keyword evidence="6" id="KW-1185">Reference proteome</keyword>
<dbReference type="Proteomes" id="UP000662572">
    <property type="component" value="Unassembled WGS sequence"/>
</dbReference>
<proteinExistence type="inferred from homology"/>
<dbReference type="EMBL" id="BMZB01000001">
    <property type="protein sequence ID" value="GGZ26180.1"/>
    <property type="molecule type" value="Genomic_DNA"/>
</dbReference>
<dbReference type="AlphaFoldDB" id="A0A918UQ86"/>
<reference evidence="5" key="1">
    <citation type="journal article" date="2014" name="Int. J. Syst. Evol. Microbiol.">
        <title>Complete genome sequence of Corynebacterium casei LMG S-19264T (=DSM 44701T), isolated from a smear-ripened cheese.</title>
        <authorList>
            <consortium name="US DOE Joint Genome Institute (JGI-PGF)"/>
            <person name="Walter F."/>
            <person name="Albersmeier A."/>
            <person name="Kalinowski J."/>
            <person name="Ruckert C."/>
        </authorList>
    </citation>
    <scope>NUCLEOTIDE SEQUENCE</scope>
    <source>
        <strain evidence="5">KCTC 32296</strain>
    </source>
</reference>
<sequence>MDKQIKVLAPTGYPWAFNGPRRSSHKVRNRRFVPFNRVNGTLDGVTVFNPVDEMGSDLLHAFNRVPVTTKPYIIGFESHLPRIFGIEDKPAYHHFLYKRLLSSKCRKIIAISDYALRNFERDLAASDLSPAQKAVLRAKAEVRYPNMVMSDTPDTDDLPQPDNYQISFVGNHFARKGGCAVARMAELSLKKKLPFTFTIVSSLQYGGHIWSDPTNAEFYEPYLKLLDLPNVRHIPKLENAGVMKLLGESYASTLLTFSDTFGYSAIESLAQGTPVIASAQGALPEFIKDGVNGVMLDPAVTEGDADWRPHWFARSTRAFEDLFAGNVERFARQGIERLEELLESPDQYRAMRHQARAGCNAQFDHERATEFWDDLYLKSV</sequence>
<dbReference type="RefSeq" id="WP_189485199.1">
    <property type="nucleotide sequence ID" value="NZ_BMZB01000001.1"/>
</dbReference>
<evidence type="ECO:0000256" key="2">
    <source>
        <dbReference type="ARBA" id="ARBA00022676"/>
    </source>
</evidence>
<feature type="domain" description="Glycosyl transferase family 1" evidence="4">
    <location>
        <begin position="162"/>
        <end position="299"/>
    </location>
</feature>
<reference evidence="5" key="2">
    <citation type="submission" date="2020-09" db="EMBL/GenBank/DDBJ databases">
        <authorList>
            <person name="Sun Q."/>
            <person name="Kim S."/>
        </authorList>
    </citation>
    <scope>NUCLEOTIDE SEQUENCE</scope>
    <source>
        <strain evidence="5">KCTC 32296</strain>
    </source>
</reference>
<dbReference type="Gene3D" id="3.40.50.2000">
    <property type="entry name" value="Glycogen Phosphorylase B"/>
    <property type="match status" value="1"/>
</dbReference>
<name>A0A918UQ86_9CAUL</name>